<comment type="caution">
    <text evidence="9">The sequence shown here is derived from an EMBL/GenBank/DDBJ whole genome shotgun (WGS) entry which is preliminary data.</text>
</comment>
<keyword evidence="5 7" id="KW-0472">Membrane</keyword>
<feature type="compositionally biased region" description="Basic and acidic residues" evidence="6">
    <location>
        <begin position="881"/>
        <end position="898"/>
    </location>
</feature>
<evidence type="ECO:0000256" key="7">
    <source>
        <dbReference type="SAM" id="Phobius"/>
    </source>
</evidence>
<feature type="region of interest" description="Disordered" evidence="6">
    <location>
        <begin position="1"/>
        <end position="20"/>
    </location>
</feature>
<feature type="transmembrane region" description="Helical" evidence="7">
    <location>
        <begin position="348"/>
        <end position="368"/>
    </location>
</feature>
<feature type="transmembrane region" description="Helical" evidence="7">
    <location>
        <begin position="275"/>
        <end position="297"/>
    </location>
</feature>
<keyword evidence="2" id="KW-0813">Transport</keyword>
<dbReference type="AlphaFoldDB" id="A0AA36IX45"/>
<feature type="compositionally biased region" description="Acidic residues" evidence="6">
    <location>
        <begin position="630"/>
        <end position="646"/>
    </location>
</feature>
<dbReference type="GO" id="GO:0005886">
    <property type="term" value="C:plasma membrane"/>
    <property type="evidence" value="ECO:0007669"/>
    <property type="project" value="TreeGrafter"/>
</dbReference>
<feature type="transmembrane region" description="Helical" evidence="7">
    <location>
        <begin position="192"/>
        <end position="217"/>
    </location>
</feature>
<dbReference type="InterPro" id="IPR004680">
    <property type="entry name" value="Cit_transptr-like_dom"/>
</dbReference>
<evidence type="ECO:0000256" key="1">
    <source>
        <dbReference type="ARBA" id="ARBA00004141"/>
    </source>
</evidence>
<dbReference type="GO" id="GO:0006797">
    <property type="term" value="P:polyphosphate metabolic process"/>
    <property type="evidence" value="ECO:0007669"/>
    <property type="project" value="TreeGrafter"/>
</dbReference>
<feature type="transmembrane region" description="Helical" evidence="7">
    <location>
        <begin position="445"/>
        <end position="473"/>
    </location>
</feature>
<feature type="compositionally biased region" description="Low complexity" evidence="6">
    <location>
        <begin position="678"/>
        <end position="767"/>
    </location>
</feature>
<feature type="transmembrane region" description="Helical" evidence="7">
    <location>
        <begin position="237"/>
        <end position="263"/>
    </location>
</feature>
<dbReference type="GO" id="GO:0005315">
    <property type="term" value="F:phosphate transmembrane transporter activity"/>
    <property type="evidence" value="ECO:0007669"/>
    <property type="project" value="TreeGrafter"/>
</dbReference>
<reference evidence="9" key="1">
    <citation type="submission" date="2023-08" db="EMBL/GenBank/DDBJ databases">
        <authorList>
            <person name="Chen Y."/>
            <person name="Shah S."/>
            <person name="Dougan E. K."/>
            <person name="Thang M."/>
            <person name="Chan C."/>
        </authorList>
    </citation>
    <scope>NUCLEOTIDE SEQUENCE</scope>
</reference>
<keyword evidence="4 7" id="KW-1133">Transmembrane helix</keyword>
<feature type="transmembrane region" description="Helical" evidence="7">
    <location>
        <begin position="73"/>
        <end position="91"/>
    </location>
</feature>
<dbReference type="PANTHER" id="PTHR10283:SF92">
    <property type="entry name" value="LOW-AFFINITY PHOSPHATE TRANSPORTER PHO91"/>
    <property type="match status" value="1"/>
</dbReference>
<sequence>MRAGKMEDAEGGGANGARTERRVHVDEEKECFSPSPRHLALGTPRADILRLTGMDEPEESEELRLRHFLTVRGPPIFLVAVLLPICMRTFGLEPQARCALIMVGVLTLSLFEVMPLFCVALFIPVMGSICAVFGDARTMMTTSTLLLRSFFNQTSFLVLGSLVINAIFAKCGALDALTALLLRRWRLESKTFLLVIMLCTMAACSVLCSGSIVVLAALKPLLAPRGLDVEVPVVKRLLLGVAFGANAGSVLLPISSTTTLITISLLRDFDHKLTLWSWIFMSGPVAVLSTVASWWTLIKLFPAREDDGEEVLQSIQKGLRDTARPQLSRQVSLAHAEEAETQMSEGHWFMLVATCVAVVAMTVFAEALEPVLGHPAILALAVVVLAFGSGFLSRDEFLTLEWDLLAIVGGTNVMALMVRETALAAHGSVVMTQSGLFDHMAFWPFMVLVISVLLIFGTFTGHALCAVIMLPLLVPLGVKLQEAEFFALLCCIVIPFGMGMPNASFDNMAAQSLSRSLKRRSELSVRDYFGAGSLMALAGGSLTLTLGFGIGFLQHGMPKGPAEVRRRTPEELEPKVVKENRVLDFMQRPSFVRELGEALREKGGERVAEFNDAVGALRESDNSDIVLGTGEDEAEGGLPEDEEEQRDLDADNRVDVALQKLENETSPEDELDTETTVEPAPSTSESTAASTSESTEPSTSESTAASTSESTTAASTSESTEPSTSESTAASTSESTAPSTPAPTTESLTTASPTTESSTTASSTEATVPLTESVISSPPMTAKSSSASDSFEFFGDIHLPTAELPGLGNTDGLASFDFFGPKAPKPKGKTLAPKGIDMVTEKAIEALEGEAPKEPIRDSEAATFSQAAVSSAVAEKLAREAQKKAMEEAAKAREEEATARAAQLAAEEAFRKAQRAKELEEQVERDLRKAEAAADMAVKNASTAQLVEQEEIRRLDEDVSRS</sequence>
<comment type="subcellular location">
    <subcellularLocation>
        <location evidence="1">Membrane</location>
        <topology evidence="1">Multi-pass membrane protein</topology>
    </subcellularLocation>
</comment>
<feature type="region of interest" description="Disordered" evidence="6">
    <location>
        <begin position="881"/>
        <end position="920"/>
    </location>
</feature>
<evidence type="ECO:0000313" key="9">
    <source>
        <dbReference type="EMBL" id="CAJ1394485.1"/>
    </source>
</evidence>
<feature type="compositionally biased region" description="Polar residues" evidence="6">
    <location>
        <begin position="773"/>
        <end position="787"/>
    </location>
</feature>
<feature type="transmembrane region" description="Helical" evidence="7">
    <location>
        <begin position="375"/>
        <end position="392"/>
    </location>
</feature>
<feature type="transmembrane region" description="Helical" evidence="7">
    <location>
        <begin position="103"/>
        <end position="134"/>
    </location>
</feature>
<name>A0AA36IX45_9DINO</name>
<feature type="domain" description="Citrate transporter-like" evidence="8">
    <location>
        <begin position="108"/>
        <end position="481"/>
    </location>
</feature>
<evidence type="ECO:0000313" key="10">
    <source>
        <dbReference type="Proteomes" id="UP001178507"/>
    </source>
</evidence>
<evidence type="ECO:0000256" key="6">
    <source>
        <dbReference type="SAM" id="MobiDB-lite"/>
    </source>
</evidence>
<evidence type="ECO:0000259" key="8">
    <source>
        <dbReference type="Pfam" id="PF03600"/>
    </source>
</evidence>
<feature type="compositionally biased region" description="Basic and acidic residues" evidence="6">
    <location>
        <begin position="908"/>
        <end position="920"/>
    </location>
</feature>
<feature type="transmembrane region" description="Helical" evidence="7">
    <location>
        <begin position="154"/>
        <end position="180"/>
    </location>
</feature>
<protein>
    <recommendedName>
        <fullName evidence="8">Citrate transporter-like domain-containing protein</fullName>
    </recommendedName>
</protein>
<proteinExistence type="predicted"/>
<evidence type="ECO:0000256" key="2">
    <source>
        <dbReference type="ARBA" id="ARBA00022448"/>
    </source>
</evidence>
<organism evidence="9 10">
    <name type="scientific">Effrenium voratum</name>
    <dbReference type="NCBI Taxonomy" id="2562239"/>
    <lineage>
        <taxon>Eukaryota</taxon>
        <taxon>Sar</taxon>
        <taxon>Alveolata</taxon>
        <taxon>Dinophyceae</taxon>
        <taxon>Suessiales</taxon>
        <taxon>Symbiodiniaceae</taxon>
        <taxon>Effrenium</taxon>
    </lineage>
</organism>
<dbReference type="Proteomes" id="UP001178507">
    <property type="component" value="Unassembled WGS sequence"/>
</dbReference>
<evidence type="ECO:0000256" key="4">
    <source>
        <dbReference type="ARBA" id="ARBA00022989"/>
    </source>
</evidence>
<dbReference type="EMBL" id="CAUJNA010002857">
    <property type="protein sequence ID" value="CAJ1394485.1"/>
    <property type="molecule type" value="Genomic_DNA"/>
</dbReference>
<dbReference type="PANTHER" id="PTHR10283">
    <property type="entry name" value="SOLUTE CARRIER FAMILY 13 MEMBER"/>
    <property type="match status" value="1"/>
</dbReference>
<dbReference type="GO" id="GO:0006817">
    <property type="term" value="P:phosphate ion transport"/>
    <property type="evidence" value="ECO:0007669"/>
    <property type="project" value="TreeGrafter"/>
</dbReference>
<dbReference type="Pfam" id="PF03600">
    <property type="entry name" value="CitMHS"/>
    <property type="match status" value="1"/>
</dbReference>
<feature type="transmembrane region" description="Helical" evidence="7">
    <location>
        <begin position="485"/>
        <end position="507"/>
    </location>
</feature>
<gene>
    <name evidence="9" type="ORF">EVOR1521_LOCUS19128</name>
</gene>
<evidence type="ECO:0000256" key="3">
    <source>
        <dbReference type="ARBA" id="ARBA00022692"/>
    </source>
</evidence>
<keyword evidence="3 7" id="KW-0812">Transmembrane</keyword>
<evidence type="ECO:0000256" key="5">
    <source>
        <dbReference type="ARBA" id="ARBA00023136"/>
    </source>
</evidence>
<feature type="region of interest" description="Disordered" evidence="6">
    <location>
        <begin position="621"/>
        <end position="787"/>
    </location>
</feature>
<accession>A0AA36IX45</accession>
<keyword evidence="10" id="KW-1185">Reference proteome</keyword>
<feature type="transmembrane region" description="Helical" evidence="7">
    <location>
        <begin position="528"/>
        <end position="553"/>
    </location>
</feature>
<feature type="compositionally biased region" description="Acidic residues" evidence="6">
    <location>
        <begin position="665"/>
        <end position="675"/>
    </location>
</feature>